<comment type="caution">
    <text evidence="2">The sequence shown here is derived from an EMBL/GenBank/DDBJ whole genome shotgun (WGS) entry which is preliminary data.</text>
</comment>
<dbReference type="Proteomes" id="UP001055111">
    <property type="component" value="Unassembled WGS sequence"/>
</dbReference>
<organism evidence="2 3">
    <name type="scientific">Caballeronia novacaledonica</name>
    <dbReference type="NCBI Taxonomy" id="1544861"/>
    <lineage>
        <taxon>Bacteria</taxon>
        <taxon>Pseudomonadati</taxon>
        <taxon>Pseudomonadota</taxon>
        <taxon>Betaproteobacteria</taxon>
        <taxon>Burkholderiales</taxon>
        <taxon>Burkholderiaceae</taxon>
        <taxon>Caballeronia</taxon>
    </lineage>
</organism>
<evidence type="ECO:0000313" key="3">
    <source>
        <dbReference type="Proteomes" id="UP001055111"/>
    </source>
</evidence>
<sequence>MFARIRETMQRGESFALAIKPFVPGDEYALLDIADESSREDAVVRGFELAEMAAKAKRVLSSTTSVQMAYPALLLIYMYAYCMLFGGVIFPQVLDVRPLDQWPDLGRFLYYVDTFCYEYWWLTLTAMIGLVLAYFSSLKRWAGPLRDRFDRMPLLWRNRRDLRAALLIVSLAGLFDSNLTLRAALERLLKTADPWLRWHLKIMDRRLTARSDEPMRALDTGIFSVTIVDTITDAAGRDQFEAAIKSLGRESLDRVVEAVKRNARMTHFILLGFAAALFLTLGIGSYVVTGAVNLTSGNPAASSY</sequence>
<feature type="transmembrane region" description="Helical" evidence="1">
    <location>
        <begin position="68"/>
        <end position="90"/>
    </location>
</feature>
<evidence type="ECO:0000313" key="2">
    <source>
        <dbReference type="EMBL" id="GJH26835.1"/>
    </source>
</evidence>
<keyword evidence="1" id="KW-1133">Transmembrane helix</keyword>
<protein>
    <submittedName>
        <fullName evidence="2">Type II secretion system protein</fullName>
    </submittedName>
</protein>
<keyword evidence="1" id="KW-0812">Transmembrane</keyword>
<dbReference type="AlphaFoldDB" id="A0AA37MHJ0"/>
<dbReference type="EMBL" id="BPUS01000008">
    <property type="protein sequence ID" value="GJH26835.1"/>
    <property type="molecule type" value="Genomic_DNA"/>
</dbReference>
<feature type="transmembrane region" description="Helical" evidence="1">
    <location>
        <begin position="268"/>
        <end position="288"/>
    </location>
</feature>
<feature type="transmembrane region" description="Helical" evidence="1">
    <location>
        <begin position="119"/>
        <end position="138"/>
    </location>
</feature>
<reference evidence="2" key="1">
    <citation type="submission" date="2022-09" db="EMBL/GenBank/DDBJ databases">
        <title>Isolation and characterization of 3-chlorobenzoate degrading bacteria from soils in Shizuoka.</title>
        <authorList>
            <person name="Ifat A."/>
            <person name="Ogawa N."/>
            <person name="Kimbara K."/>
            <person name="Moriuchi R."/>
            <person name="Dohra H."/>
            <person name="Shintani M."/>
        </authorList>
    </citation>
    <scope>NUCLEOTIDE SEQUENCE</scope>
    <source>
        <strain evidence="2">19CS4-2</strain>
    </source>
</reference>
<name>A0AA37MHJ0_9BURK</name>
<keyword evidence="1" id="KW-0472">Membrane</keyword>
<evidence type="ECO:0000256" key="1">
    <source>
        <dbReference type="SAM" id="Phobius"/>
    </source>
</evidence>
<gene>
    <name evidence="2" type="ORF">CBA19CS42_19985</name>
</gene>
<accession>A0AA37MHJ0</accession>
<proteinExistence type="predicted"/>